<proteinExistence type="inferred from homology"/>
<feature type="transmembrane region" description="Helical" evidence="8">
    <location>
        <begin position="308"/>
        <end position="327"/>
    </location>
</feature>
<keyword evidence="4" id="KW-1003">Cell membrane</keyword>
<name>F5YEP7_LEAAZ</name>
<evidence type="ECO:0000256" key="8">
    <source>
        <dbReference type="SAM" id="Phobius"/>
    </source>
</evidence>
<comment type="similarity">
    <text evidence="2">Belongs to the binding-protein-dependent transport system permease family. FecCD subfamily.</text>
</comment>
<organism evidence="9 10">
    <name type="scientific">Leadbettera azotonutricia (strain ATCC BAA-888 / DSM 13862 / ZAS-9)</name>
    <name type="common">Treponema azotonutricium</name>
    <dbReference type="NCBI Taxonomy" id="545695"/>
    <lineage>
        <taxon>Bacteria</taxon>
        <taxon>Pseudomonadati</taxon>
        <taxon>Spirochaetota</taxon>
        <taxon>Spirochaetia</taxon>
        <taxon>Spirochaetales</taxon>
        <taxon>Breznakiellaceae</taxon>
        <taxon>Leadbettera</taxon>
    </lineage>
</organism>
<dbReference type="Pfam" id="PF01032">
    <property type="entry name" value="FecCD"/>
    <property type="match status" value="1"/>
</dbReference>
<reference evidence="10" key="1">
    <citation type="submission" date="2009-12" db="EMBL/GenBank/DDBJ databases">
        <title>Complete sequence of Treponema azotonutricium strain ZAS-9.</title>
        <authorList>
            <person name="Tetu S.G."/>
            <person name="Matson E."/>
            <person name="Ren Q."/>
            <person name="Seshadri R."/>
            <person name="Elbourne L."/>
            <person name="Hassan K.A."/>
            <person name="Durkin A."/>
            <person name="Radune D."/>
            <person name="Mohamoud Y."/>
            <person name="Shay R."/>
            <person name="Jin S."/>
            <person name="Zhang X."/>
            <person name="Lucey K."/>
            <person name="Ballor N.R."/>
            <person name="Ottesen E."/>
            <person name="Rosenthal R."/>
            <person name="Allen A."/>
            <person name="Leadbetter J.R."/>
            <person name="Paulsen I.T."/>
        </authorList>
    </citation>
    <scope>NUCLEOTIDE SEQUENCE [LARGE SCALE GENOMIC DNA]</scope>
    <source>
        <strain evidence="10">ATCC BAA-888 / DSM 13862 / ZAS-9</strain>
    </source>
</reference>
<dbReference type="eggNOG" id="COG0609">
    <property type="taxonomic scope" value="Bacteria"/>
</dbReference>
<evidence type="ECO:0000256" key="4">
    <source>
        <dbReference type="ARBA" id="ARBA00022475"/>
    </source>
</evidence>
<feature type="transmembrane region" description="Helical" evidence="8">
    <location>
        <begin position="118"/>
        <end position="137"/>
    </location>
</feature>
<dbReference type="InterPro" id="IPR037294">
    <property type="entry name" value="ABC_BtuC-like"/>
</dbReference>
<feature type="transmembrane region" description="Helical" evidence="8">
    <location>
        <begin position="191"/>
        <end position="213"/>
    </location>
</feature>
<dbReference type="CDD" id="cd06550">
    <property type="entry name" value="TM_ABC_iron-siderophores_like"/>
    <property type="match status" value="1"/>
</dbReference>
<evidence type="ECO:0000256" key="5">
    <source>
        <dbReference type="ARBA" id="ARBA00022692"/>
    </source>
</evidence>
<dbReference type="GO" id="GO:0005886">
    <property type="term" value="C:plasma membrane"/>
    <property type="evidence" value="ECO:0007669"/>
    <property type="project" value="UniProtKB-SubCell"/>
</dbReference>
<comment type="subcellular location">
    <subcellularLocation>
        <location evidence="1">Cell membrane</location>
        <topology evidence="1">Multi-pass membrane protein</topology>
    </subcellularLocation>
</comment>
<dbReference type="EMBL" id="CP001841">
    <property type="protein sequence ID" value="AEF82542.1"/>
    <property type="molecule type" value="Genomic_DNA"/>
</dbReference>
<gene>
    <name evidence="9" type="ordered locus">TREAZ_1463</name>
</gene>
<dbReference type="KEGG" id="taz:TREAZ_1463"/>
<evidence type="ECO:0000256" key="3">
    <source>
        <dbReference type="ARBA" id="ARBA00022448"/>
    </source>
</evidence>
<feature type="transmembrane region" description="Helical" evidence="8">
    <location>
        <begin position="278"/>
        <end position="296"/>
    </location>
</feature>
<keyword evidence="10" id="KW-1185">Reference proteome</keyword>
<dbReference type="Proteomes" id="UP000009222">
    <property type="component" value="Chromosome"/>
</dbReference>
<dbReference type="OrthoDB" id="9792889at2"/>
<reference evidence="9 10" key="2">
    <citation type="journal article" date="2011" name="ISME J.">
        <title>RNA-seq reveals cooperative metabolic interactions between two termite-gut spirochete species in co-culture.</title>
        <authorList>
            <person name="Rosenthal A.Z."/>
            <person name="Matson E.G."/>
            <person name="Eldar A."/>
            <person name="Leadbetter J.R."/>
        </authorList>
    </citation>
    <scope>NUCLEOTIDE SEQUENCE [LARGE SCALE GENOMIC DNA]</scope>
    <source>
        <strain evidence="10">ATCC BAA-888 / DSM 13862 / ZAS-9</strain>
    </source>
</reference>
<evidence type="ECO:0000313" key="9">
    <source>
        <dbReference type="EMBL" id="AEF82542.1"/>
    </source>
</evidence>
<dbReference type="AlphaFoldDB" id="F5YEP7"/>
<accession>F5YEP7</accession>
<keyword evidence="6 8" id="KW-1133">Transmembrane helix</keyword>
<feature type="transmembrane region" description="Helical" evidence="8">
    <location>
        <begin position="240"/>
        <end position="266"/>
    </location>
</feature>
<evidence type="ECO:0000256" key="6">
    <source>
        <dbReference type="ARBA" id="ARBA00022989"/>
    </source>
</evidence>
<dbReference type="HOGENOM" id="CLU_013016_0_2_12"/>
<dbReference type="STRING" id="545695.TREAZ_1463"/>
<dbReference type="GO" id="GO:0022857">
    <property type="term" value="F:transmembrane transporter activity"/>
    <property type="evidence" value="ECO:0007669"/>
    <property type="project" value="InterPro"/>
</dbReference>
<feature type="transmembrane region" description="Helical" evidence="8">
    <location>
        <begin position="149"/>
        <end position="171"/>
    </location>
</feature>
<sequence length="333" mass="35708">MVNRKIAPSSLILLLAILLAIAVILSLSMGRYPIPVKSLLLRIFGGRFESAQMEAIFFTVRLPRIILACLVGCSLAAAGASFQGVFQNPLAAPDILGASSGAATGAAAAILLRLPRPLITLSAFCSSLVCIALVMFIGNNAKGKKVVGLILAGMMVSSLCSAGISFMKLIADPNNVLPEITYWLMGSLAKTRMTDVNFVLVPILIGLIPLLIFRWRINLLTLSEEEAQSMGVHVKRTRTCVILGATLITAASVSVSGIIGWAGLVIPHLTRRMTGNDYRILMPASMLLGALFLLLIDDFSRNFFATEIPLGILTALIGAPFFLWLLTRKGDLW</sequence>
<dbReference type="SUPFAM" id="SSF81345">
    <property type="entry name" value="ABC transporter involved in vitamin B12 uptake, BtuC"/>
    <property type="match status" value="1"/>
</dbReference>
<dbReference type="InParanoid" id="F5YEP7"/>
<evidence type="ECO:0000256" key="2">
    <source>
        <dbReference type="ARBA" id="ARBA00007935"/>
    </source>
</evidence>
<feature type="transmembrane region" description="Helical" evidence="8">
    <location>
        <begin position="65"/>
        <end position="86"/>
    </location>
</feature>
<evidence type="ECO:0000256" key="7">
    <source>
        <dbReference type="ARBA" id="ARBA00023136"/>
    </source>
</evidence>
<dbReference type="Gene3D" id="1.10.3470.10">
    <property type="entry name" value="ABC transporter involved in vitamin B12 uptake, BtuC"/>
    <property type="match status" value="1"/>
</dbReference>
<dbReference type="FunFam" id="1.10.3470.10:FF:000001">
    <property type="entry name" value="Vitamin B12 ABC transporter permease BtuC"/>
    <property type="match status" value="1"/>
</dbReference>
<dbReference type="RefSeq" id="WP_015710550.1">
    <property type="nucleotide sequence ID" value="NC_015577.1"/>
</dbReference>
<keyword evidence="7 8" id="KW-0472">Membrane</keyword>
<evidence type="ECO:0000256" key="1">
    <source>
        <dbReference type="ARBA" id="ARBA00004651"/>
    </source>
</evidence>
<evidence type="ECO:0000313" key="10">
    <source>
        <dbReference type="Proteomes" id="UP000009222"/>
    </source>
</evidence>
<keyword evidence="3" id="KW-0813">Transport</keyword>
<keyword evidence="5 8" id="KW-0812">Transmembrane</keyword>
<dbReference type="GO" id="GO:0033214">
    <property type="term" value="P:siderophore-iron import into cell"/>
    <property type="evidence" value="ECO:0007669"/>
    <property type="project" value="TreeGrafter"/>
</dbReference>
<feature type="transmembrane region" description="Helical" evidence="8">
    <location>
        <begin position="95"/>
        <end position="112"/>
    </location>
</feature>
<dbReference type="InterPro" id="IPR000522">
    <property type="entry name" value="ABC_transptr_permease_BtuC"/>
</dbReference>
<dbReference type="PANTHER" id="PTHR30472">
    <property type="entry name" value="FERRIC ENTEROBACTIN TRANSPORT SYSTEM PERMEASE PROTEIN"/>
    <property type="match status" value="1"/>
</dbReference>
<dbReference type="PANTHER" id="PTHR30472:SF70">
    <property type="entry name" value="MOLYBDATE IMPORT SYSTEM PERMEASE PROTEIN MOLB"/>
    <property type="match status" value="1"/>
</dbReference>
<protein>
    <submittedName>
        <fullName evidence="9">HmuU protein</fullName>
    </submittedName>
</protein>